<evidence type="ECO:0000313" key="2">
    <source>
        <dbReference type="EMBL" id="QNS06954.1"/>
    </source>
</evidence>
<feature type="transmembrane region" description="Helical" evidence="1">
    <location>
        <begin position="49"/>
        <end position="69"/>
    </location>
</feature>
<organism evidence="2 3">
    <name type="scientific">Streptomyces xanthii</name>
    <dbReference type="NCBI Taxonomy" id="2768069"/>
    <lineage>
        <taxon>Bacteria</taxon>
        <taxon>Bacillati</taxon>
        <taxon>Actinomycetota</taxon>
        <taxon>Actinomycetes</taxon>
        <taxon>Kitasatosporales</taxon>
        <taxon>Streptomycetaceae</taxon>
        <taxon>Streptomyces</taxon>
    </lineage>
</organism>
<keyword evidence="1" id="KW-0812">Transmembrane</keyword>
<dbReference type="RefSeq" id="WP_188339630.1">
    <property type="nucleotide sequence ID" value="NZ_CP061281.1"/>
</dbReference>
<evidence type="ECO:0000256" key="1">
    <source>
        <dbReference type="SAM" id="Phobius"/>
    </source>
</evidence>
<sequence>MTSKLRSTLRTVTVLACLPYLSLKVAWIAGSRVGIPDGSTLLDHRTTMAVANGITVLLDGAVILLAFLLTRPWGRRVPAWALAVPMWVATGLLTPIMTGYPAQLIVQAFDGSGGGSRPSEPFLDDWVFAVVYPGFIAQGLCLGALFVGYARERWGGVWQGRVRELPVRPQDAAQRLIAVGAALLAVLPVTTHLLWACGMDAGLNAARAAERDSTYYVMETFNALYLVAAVAGAVLLTFRRGRVLTLKVPLALLWVGSGAAACWGGWLALASLSGVDDLSRQPTPLMNLTYAGQMIVGLLVVTIGAHHAAARRTTPVPA</sequence>
<keyword evidence="1" id="KW-1133">Transmembrane helix</keyword>
<feature type="transmembrane region" description="Helical" evidence="1">
    <location>
        <begin position="215"/>
        <end position="238"/>
    </location>
</feature>
<evidence type="ECO:0000313" key="3">
    <source>
        <dbReference type="Proteomes" id="UP000516428"/>
    </source>
</evidence>
<dbReference type="AlphaFoldDB" id="A0A7H1BDZ9"/>
<dbReference type="KEGG" id="sxn:IAG42_27460"/>
<dbReference type="Proteomes" id="UP000516428">
    <property type="component" value="Chromosome"/>
</dbReference>
<reference evidence="2 3" key="1">
    <citation type="submission" date="2020-09" db="EMBL/GenBank/DDBJ databases">
        <title>A novel species.</title>
        <authorList>
            <person name="Gao J."/>
        </authorList>
    </citation>
    <scope>NUCLEOTIDE SEQUENCE [LARGE SCALE GENOMIC DNA]</scope>
    <source>
        <strain evidence="2 3">CRXT-Y-14</strain>
    </source>
</reference>
<feature type="transmembrane region" description="Helical" evidence="1">
    <location>
        <begin position="12"/>
        <end position="29"/>
    </location>
</feature>
<feature type="transmembrane region" description="Helical" evidence="1">
    <location>
        <begin position="290"/>
        <end position="309"/>
    </location>
</feature>
<accession>A0A7H1BDZ9</accession>
<keyword evidence="1" id="KW-0472">Membrane</keyword>
<dbReference type="EMBL" id="CP061281">
    <property type="protein sequence ID" value="QNS06954.1"/>
    <property type="molecule type" value="Genomic_DNA"/>
</dbReference>
<feature type="transmembrane region" description="Helical" evidence="1">
    <location>
        <begin position="126"/>
        <end position="151"/>
    </location>
</feature>
<keyword evidence="3" id="KW-1185">Reference proteome</keyword>
<gene>
    <name evidence="2" type="ORF">IAG42_27460</name>
</gene>
<feature type="transmembrane region" description="Helical" evidence="1">
    <location>
        <begin position="172"/>
        <end position="195"/>
    </location>
</feature>
<name>A0A7H1BDZ9_9ACTN</name>
<evidence type="ECO:0008006" key="4">
    <source>
        <dbReference type="Google" id="ProtNLM"/>
    </source>
</evidence>
<feature type="transmembrane region" description="Helical" evidence="1">
    <location>
        <begin position="250"/>
        <end position="270"/>
    </location>
</feature>
<proteinExistence type="predicted"/>
<feature type="transmembrane region" description="Helical" evidence="1">
    <location>
        <begin position="81"/>
        <end position="106"/>
    </location>
</feature>
<protein>
    <recommendedName>
        <fullName evidence="4">Aromatic ring-opening dioxygenase LigA</fullName>
    </recommendedName>
</protein>